<feature type="region of interest" description="Disordered" evidence="6">
    <location>
        <begin position="470"/>
        <end position="492"/>
    </location>
</feature>
<accession>A0A6A4J525</accession>
<dbReference type="PANTHER" id="PTHR24403:SF67">
    <property type="entry name" value="FI01116P-RELATED"/>
    <property type="match status" value="1"/>
</dbReference>
<feature type="domain" description="C2H2-type" evidence="7">
    <location>
        <begin position="327"/>
        <end position="354"/>
    </location>
</feature>
<evidence type="ECO:0000259" key="7">
    <source>
        <dbReference type="PROSITE" id="PS50157"/>
    </source>
</evidence>
<feature type="domain" description="C2H2-type" evidence="7">
    <location>
        <begin position="693"/>
        <end position="721"/>
    </location>
</feature>
<sequence>MNRYWLQAGNMENEILEVDVDDLPPGYVLIRKEDGVFAFLKMEPGDMEDDEDGDEEQHEIVEEIVQEGDADMEVTEALDEDEEYQEEIDINVIPDIIEEDLPPDLSPDSFEQTITSDQVEFVDGTVVSSSDRSNLLYSRKSKYISTPNLWRGVSIPPHLTQEEVQHFKTKHLLQRLSEIVKRNRQKVEVYEKKNLSLRDLIANQKEQMMKMGFHVKDIIRHNNIRVRKDPGPRIPSPLMPLDVMNEAERMEYEKTRLDVEYEHLRKRLKTLLSGYRRYKKLFVDNHEKLKKGPRKRENVTVYQKREAARLQQTQDSDSDSELAKGIYKCYHCRYGAKTKAELRSHIEGHLSQKQYECCVCPYFTSRITPFLEHMKSHPGAKAFRCKHCAFRTAYPSAMRNHEATHLEVKPYKCPVCGFRTIRSDHLRNHMRKHKSDRAFKCELCPFTSKYSSGLSKHKKTLHAPGYVSKRKPFHMRNKPTKEDSECEGGGETTEIEIDETGKMLVVRHSVNSSSQQNTDERGVRRRSTRANVKKVMPDYVEGDEFDEGDEIVVEEETEQRITNIKIEEIVEDDEEGEIVYEESEPNDSAHAVEESSENESEDGVKAEMVNEEDDSGEEDLVQQPHKGRDLLSSYVIYQCVFCEFSCEMKHSLLTHLRSHMDYWTFTCRACNFVASNPTDLKSHTEDHKNEGECHCPYCDRLTSSRIQLKRHIERRHPAGKPLACIYCDYISSSRSSMKTHMQGHKTKKVWQCLICDYKADFRSGLKRHLRKHTGERPYNCPHCEFNAAQYSHLTRHLRKNHPHEPHLDVRPASPFVIL</sequence>
<feature type="compositionally biased region" description="Acidic residues" evidence="6">
    <location>
        <begin position="573"/>
        <end position="585"/>
    </location>
</feature>
<gene>
    <name evidence="8" type="ORF">GE061_005787</name>
</gene>
<dbReference type="OrthoDB" id="10067983at2759"/>
<feature type="domain" description="C2H2-type" evidence="7">
    <location>
        <begin position="355"/>
        <end position="382"/>
    </location>
</feature>
<dbReference type="Pfam" id="PF00096">
    <property type="entry name" value="zf-C2H2"/>
    <property type="match status" value="1"/>
</dbReference>
<evidence type="ECO:0000256" key="4">
    <source>
        <dbReference type="ARBA" id="ARBA00022833"/>
    </source>
</evidence>
<evidence type="ECO:0000256" key="1">
    <source>
        <dbReference type="ARBA" id="ARBA00022723"/>
    </source>
</evidence>
<keyword evidence="4" id="KW-0862">Zinc</keyword>
<proteinExistence type="predicted"/>
<keyword evidence="1" id="KW-0479">Metal-binding</keyword>
<dbReference type="PANTHER" id="PTHR24403">
    <property type="entry name" value="ZINC FINGER PROTEIN"/>
    <property type="match status" value="1"/>
</dbReference>
<dbReference type="Gene3D" id="3.30.160.60">
    <property type="entry name" value="Classic Zinc Finger"/>
    <property type="match status" value="7"/>
</dbReference>
<dbReference type="SMART" id="SM00355">
    <property type="entry name" value="ZnF_C2H2"/>
    <property type="match status" value="11"/>
</dbReference>
<dbReference type="InterPro" id="IPR036236">
    <property type="entry name" value="Znf_C2H2_sf"/>
</dbReference>
<evidence type="ECO:0000313" key="8">
    <source>
        <dbReference type="EMBL" id="KAF6201339.1"/>
    </source>
</evidence>
<keyword evidence="2" id="KW-0677">Repeat</keyword>
<keyword evidence="5" id="KW-0175">Coiled coil</keyword>
<dbReference type="GO" id="GO:0005634">
    <property type="term" value="C:nucleus"/>
    <property type="evidence" value="ECO:0007669"/>
    <property type="project" value="TreeGrafter"/>
</dbReference>
<feature type="coiled-coil region" evidence="5">
    <location>
        <begin position="173"/>
        <end position="207"/>
    </location>
</feature>
<feature type="region of interest" description="Disordered" evidence="6">
    <location>
        <begin position="508"/>
        <end position="530"/>
    </location>
</feature>
<dbReference type="AlphaFoldDB" id="A0A6A4J525"/>
<dbReference type="FunFam" id="3.30.160.60:FF:000417">
    <property type="entry name" value="Zinc finger protein"/>
    <property type="match status" value="1"/>
</dbReference>
<dbReference type="GO" id="GO:0010468">
    <property type="term" value="P:regulation of gene expression"/>
    <property type="evidence" value="ECO:0007669"/>
    <property type="project" value="TreeGrafter"/>
</dbReference>
<dbReference type="InterPro" id="IPR050688">
    <property type="entry name" value="Zinc_finger/UBP_domain"/>
</dbReference>
<evidence type="ECO:0000256" key="2">
    <source>
        <dbReference type="ARBA" id="ARBA00022737"/>
    </source>
</evidence>
<feature type="region of interest" description="Disordered" evidence="6">
    <location>
        <begin position="573"/>
        <end position="622"/>
    </location>
</feature>
<evidence type="ECO:0000256" key="5">
    <source>
        <dbReference type="SAM" id="Coils"/>
    </source>
</evidence>
<feature type="compositionally biased region" description="Acidic residues" evidence="6">
    <location>
        <begin position="609"/>
        <end position="620"/>
    </location>
</feature>
<feature type="domain" description="C2H2-type" evidence="7">
    <location>
        <begin position="750"/>
        <end position="777"/>
    </location>
</feature>
<comment type="caution">
    <text evidence="8">The sequence shown here is derived from an EMBL/GenBank/DDBJ whole genome shotgun (WGS) entry which is preliminary data.</text>
</comment>
<feature type="domain" description="C2H2-type" evidence="7">
    <location>
        <begin position="778"/>
        <end position="806"/>
    </location>
</feature>
<feature type="domain" description="C2H2-type" evidence="7">
    <location>
        <begin position="383"/>
        <end position="410"/>
    </location>
</feature>
<feature type="domain" description="C2H2-type" evidence="7">
    <location>
        <begin position="411"/>
        <end position="438"/>
    </location>
</feature>
<dbReference type="GO" id="GO:0008270">
    <property type="term" value="F:zinc ion binding"/>
    <property type="evidence" value="ECO:0007669"/>
    <property type="project" value="UniProtKB-KW"/>
</dbReference>
<dbReference type="PROSITE" id="PS50157">
    <property type="entry name" value="ZINC_FINGER_C2H2_2"/>
    <property type="match status" value="7"/>
</dbReference>
<organism evidence="8 9">
    <name type="scientific">Apolygus lucorum</name>
    <name type="common">Small green plant bug</name>
    <name type="synonym">Lygocoris lucorum</name>
    <dbReference type="NCBI Taxonomy" id="248454"/>
    <lineage>
        <taxon>Eukaryota</taxon>
        <taxon>Metazoa</taxon>
        <taxon>Ecdysozoa</taxon>
        <taxon>Arthropoda</taxon>
        <taxon>Hexapoda</taxon>
        <taxon>Insecta</taxon>
        <taxon>Pterygota</taxon>
        <taxon>Neoptera</taxon>
        <taxon>Paraneoptera</taxon>
        <taxon>Hemiptera</taxon>
        <taxon>Heteroptera</taxon>
        <taxon>Panheteroptera</taxon>
        <taxon>Cimicomorpha</taxon>
        <taxon>Miridae</taxon>
        <taxon>Mirini</taxon>
        <taxon>Apolygus</taxon>
    </lineage>
</organism>
<dbReference type="PROSITE" id="PS00028">
    <property type="entry name" value="ZINC_FINGER_C2H2_1"/>
    <property type="match status" value="1"/>
</dbReference>
<dbReference type="FunFam" id="3.30.160.60:FF:000100">
    <property type="entry name" value="Zinc finger 45-like"/>
    <property type="match status" value="1"/>
</dbReference>
<keyword evidence="3" id="KW-0863">Zinc-finger</keyword>
<reference evidence="8" key="1">
    <citation type="journal article" date="2021" name="Mol. Ecol. Resour.">
        <title>Apolygus lucorum genome provides insights into omnivorousness and mesophyll feeding.</title>
        <authorList>
            <person name="Liu Y."/>
            <person name="Liu H."/>
            <person name="Wang H."/>
            <person name="Huang T."/>
            <person name="Liu B."/>
            <person name="Yang B."/>
            <person name="Yin L."/>
            <person name="Li B."/>
            <person name="Zhang Y."/>
            <person name="Zhang S."/>
            <person name="Jiang F."/>
            <person name="Zhang X."/>
            <person name="Ren Y."/>
            <person name="Wang B."/>
            <person name="Wang S."/>
            <person name="Lu Y."/>
            <person name="Wu K."/>
            <person name="Fan W."/>
            <person name="Wang G."/>
        </authorList>
    </citation>
    <scope>NUCLEOTIDE SEQUENCE</scope>
    <source>
        <strain evidence="8">12Hb</strain>
    </source>
</reference>
<dbReference type="InterPro" id="IPR013087">
    <property type="entry name" value="Znf_C2H2_type"/>
</dbReference>
<dbReference type="Proteomes" id="UP000466442">
    <property type="component" value="Unassembled WGS sequence"/>
</dbReference>
<protein>
    <recommendedName>
        <fullName evidence="7">C2H2-type domain-containing protein</fullName>
    </recommendedName>
</protein>
<dbReference type="SUPFAM" id="SSF57667">
    <property type="entry name" value="beta-beta-alpha zinc fingers"/>
    <property type="match status" value="6"/>
</dbReference>
<evidence type="ECO:0000313" key="9">
    <source>
        <dbReference type="Proteomes" id="UP000466442"/>
    </source>
</evidence>
<evidence type="ECO:0000256" key="6">
    <source>
        <dbReference type="SAM" id="MobiDB-lite"/>
    </source>
</evidence>
<name>A0A6A4J525_APOLU</name>
<keyword evidence="9" id="KW-1185">Reference proteome</keyword>
<evidence type="ECO:0000256" key="3">
    <source>
        <dbReference type="ARBA" id="ARBA00022771"/>
    </source>
</evidence>
<dbReference type="EMBL" id="WIXP02000013">
    <property type="protein sequence ID" value="KAF6201339.1"/>
    <property type="molecule type" value="Genomic_DNA"/>
</dbReference>